<gene>
    <name evidence="1" type="ORF">MYAER_1771</name>
</gene>
<dbReference type="EMBL" id="CP011304">
    <property type="protein sequence ID" value="AKE64121.1"/>
    <property type="molecule type" value="Genomic_DNA"/>
</dbReference>
<dbReference type="HOGENOM" id="CLU_2803143_0_0_3"/>
<reference evidence="1 2" key="1">
    <citation type="journal article" date="2015" name="Genome Announc.">
        <title>Complete Genome Sequence of Microcystis aeruginosa NIES-2549, a Bloom-Forming Cyanobacterium from Lake Kasumigaura, Japan.</title>
        <authorList>
            <person name="Yamaguchi H."/>
            <person name="Suzuki S."/>
            <person name="Tanabe Y."/>
            <person name="Osana Y."/>
            <person name="Shimura Y."/>
            <person name="Ishida K."/>
            <person name="Kawachi M."/>
        </authorList>
    </citation>
    <scope>NUCLEOTIDE SEQUENCE [LARGE SCALE GENOMIC DNA]</scope>
    <source>
        <strain evidence="1 2">NIES-2549</strain>
    </source>
</reference>
<protein>
    <submittedName>
        <fullName evidence="1">Uncharacterized protein</fullName>
    </submittedName>
</protein>
<evidence type="ECO:0000313" key="2">
    <source>
        <dbReference type="Proteomes" id="UP000034103"/>
    </source>
</evidence>
<dbReference type="RefSeq" id="WP_046661807.1">
    <property type="nucleotide sequence ID" value="NZ_CP011304.1"/>
</dbReference>
<evidence type="ECO:0000313" key="1">
    <source>
        <dbReference type="EMBL" id="AKE64121.1"/>
    </source>
</evidence>
<organism evidence="1 2">
    <name type="scientific">Microcystis aeruginosa NIES-2549</name>
    <dbReference type="NCBI Taxonomy" id="1641812"/>
    <lineage>
        <taxon>Bacteria</taxon>
        <taxon>Bacillati</taxon>
        <taxon>Cyanobacteriota</taxon>
        <taxon>Cyanophyceae</taxon>
        <taxon>Oscillatoriophycideae</taxon>
        <taxon>Chroococcales</taxon>
        <taxon>Microcystaceae</taxon>
        <taxon>Microcystis</taxon>
    </lineage>
</organism>
<dbReference type="Proteomes" id="UP000034103">
    <property type="component" value="Chromosome"/>
</dbReference>
<name>A0A0F6U3U3_MICAE</name>
<accession>A0A0F6U3U3</accession>
<proteinExistence type="predicted"/>
<sequence length="61" mass="6730">MANITISDLRPAGADLFSDSESYLTDLTDSEMLDTLGGGGSITICWQNKTTRWRSISICWD</sequence>
<dbReference type="PATRIC" id="fig|1641812.3.peg.1826"/>
<dbReference type="AlphaFoldDB" id="A0A0F6U3U3"/>